<evidence type="ECO:0000313" key="2">
    <source>
        <dbReference type="Proteomes" id="UP000005291"/>
    </source>
</evidence>
<dbReference type="Proteomes" id="UP000005291">
    <property type="component" value="Unassembled WGS sequence"/>
</dbReference>
<sequence>MALSFKNPLLVGEIPDSLHKDLIFDRCHPAINYPLLVSPNSGIDRCPSQA</sequence>
<protein>
    <submittedName>
        <fullName evidence="1">Uncharacterized protein</fullName>
    </submittedName>
</protein>
<comment type="caution">
    <text evidence="1">The sequence shown here is derived from an EMBL/GenBank/DDBJ whole genome shotgun (WGS) entry which is preliminary data.</text>
</comment>
<reference evidence="1 2" key="1">
    <citation type="submission" date="2012-04" db="EMBL/GenBank/DDBJ databases">
        <authorList>
            <person name="Genoscope - CEA"/>
        </authorList>
    </citation>
    <scope>NUCLEOTIDE SEQUENCE [LARGE SCALE GENOMIC DNA]</scope>
    <source>
        <strain evidence="1 2">9808</strain>
    </source>
</reference>
<dbReference type="EMBL" id="CAIN01000113">
    <property type="protein sequence ID" value="CCI23246.1"/>
    <property type="molecule type" value="Genomic_DNA"/>
</dbReference>
<dbReference type="AlphaFoldDB" id="I4HMH2"/>
<gene>
    <name evidence="1" type="ORF">MICAG_200005</name>
</gene>
<name>I4HMH2_MICAE</name>
<accession>I4HMH2</accession>
<dbReference type="HOGENOM" id="CLU_3119765_0_0_3"/>
<proteinExistence type="predicted"/>
<organism evidence="1 2">
    <name type="scientific">Microcystis aeruginosa PCC 9808</name>
    <dbReference type="NCBI Taxonomy" id="1160284"/>
    <lineage>
        <taxon>Bacteria</taxon>
        <taxon>Bacillati</taxon>
        <taxon>Cyanobacteriota</taxon>
        <taxon>Cyanophyceae</taxon>
        <taxon>Oscillatoriophycideae</taxon>
        <taxon>Chroococcales</taxon>
        <taxon>Microcystaceae</taxon>
        <taxon>Microcystis</taxon>
    </lineage>
</organism>
<evidence type="ECO:0000313" key="1">
    <source>
        <dbReference type="EMBL" id="CCI23246.1"/>
    </source>
</evidence>